<sequence>MQDRTLLNPSEAEKLNASLDSFLRLLSGHIFIEASSRVLEWLVRHFRITEFNIDGVMECFLPYHDSPLFVRILSILHLNRSAGGINWTFLEAFKKINQSMPRDSLLLAMEKDSELLRFVVNMLPKGLEESTAHRALINFYTVTLLGFIKRQKTIDENISAILLPAFSRIPDYSDVDARLGAYMVLVSLSRKTRFTSKALKVLVTAITKSHHSDGDAAHLISAVVAICASQDELDSIQKKAASALADIPEIEIWLTEATTIMGSETFLRPLITTMSSHLDLTRYSTVLASLFQSNNLPQVLVAHACSTIARRLAEATRENSSQLDAIKDLGVCLQQRHPQAFAVAVQSFKEAENSDLIQSLEGVLANLTVAEAHAGDAEQSIVLGAFSADTAVRASSTRQLLDSFTNKEDLAPNVLTSLCSALLARVADSESEVLEVLYADPDRLLDAVSHDNLYAAIRDAVARDLPKKQLLTHLDFIASSLLIQHTELSSAAFFDVFLPHLLFTKTNNKTSSAVWDLLLKSELSRLPLLQGVADLFKNGAVDDDETRHDRLAEINLFVAKKIADNLVSSDHYKDLVNSFIKKTSEGPLNSQLFASLVIHALLARVSGEHQVDLGYEVLAFLRTHSQSTFVADEDTTTKLAEDIYTRSKAARTIRQLQIALLYSVAEVGRPVNVKFDFLCDVEAVTENDGRGMRYAALSRAVFRFSNQDGVSSPARTKCLIRLFKTLGDDCLAVLSGIWADHSTPPQTRAAALSLGSAMLQSVESDDTIDYQVVLPSVLVSLSDPSVIVREGGIQCLKVLAGLFRSHKKPKAIFAIDALYGLQSSHVQYLEHNDTAQYIEILLQHSDEILLDGSVLQGIHSASLMKEKGEGKKKTTFKEKVLYFLLSHIVAWRSAHARTTLLWLICNVHSAIKLEMLLPFLQKTVSAIQENQAAHHDLVQPLSASVSRNLLNIFDDTAVSSLNDQANDSFAVLKTCISIPLENAFERSVYDGTLDVLRSSITKEIMIERAIELLQLCVETIVASEQAHIVLKQVISDLLVDTVVIAALIRSMRPTDDTSEPSAKRPKTDNFVSESARSSIRQLSLLVEIVSTKSLPGDINLISVLLETLGMLVNSPSLSSVDVDYTLQLILLAIMNNAFAVQNDVSHSSNSLRIDIVVDLIRTTANPQTSRQALLTVGSLARLSNDSVLHNIMPIFMFMGSTVFQNDDAYSFSVISKTIDSIVPVMANSLKEQRTTQFDLYQRSREFLRVFTDASTHIPRHRRSKFFIHLVDVLGPQDFLVPICLLLVDNTAFRVVKQKAIDVPSTFAIPLACLQKRTISERLSVLQEVMEEAKRLSKKLADASHAEPVTFLDMSKSIDARERIPKPDVALTRQIQALLLFVGTAIELLKTPQGVEDSELDASMKRFVFQLLELAQDPTEGKRDAVISTTAFAALDKAMSIISVPTFSHAILNMLDTDDTGLQRAALSLISRLNNVTAKGRRGIAATMANIIARVVSLVVKFQKDSASVVALQAMDIIARTAMAGEESALAQAAGPLTQFAARQVVQQQLSVLNILDILLGKLGPRLIPNLLPIIELCTSIISTSDEVDLRVKAFTVPSSVLKALPNFVGSYLSRVLDAGLDVSRALPIEVESARVALLRTTAKQIKGRTLLPALEKAWQVTASREAPSVKFLGLYSDLLQRSLRAADRADVLGELRPLFKLFLDIFDVRSSYVIAEASAEFAAVESVALSAFLQVVVKLSDTAFRPLFRKLYDWHLEGGKTARGITFYRLVGSLLDQLKEIITPYMAILFDRTVELLREYATGQAESGELWLEMIDVLRKSFEYDDGGFWRDNTMMKIMSPLVDQIDVCPRITRSSCSSTTPNNALTACLSTMCKSASDDTAKALNLAVWMKARSEVVQTKLCMLSCAQALWKRDGERLSTAGYAAETVAFLVECLEDASEVVENEARVFQRQLTKLVGPLDALID</sequence>
<evidence type="ECO:0000256" key="2">
    <source>
        <dbReference type="ARBA" id="ARBA00010559"/>
    </source>
</evidence>
<dbReference type="InterPro" id="IPR016024">
    <property type="entry name" value="ARM-type_fold"/>
</dbReference>
<evidence type="ECO:0000256" key="1">
    <source>
        <dbReference type="ARBA" id="ARBA00004604"/>
    </source>
</evidence>
<organism evidence="11 12">
    <name type="scientific">Dacryopinax primogenitus (strain DJM 731)</name>
    <name type="common">Brown rot fungus</name>
    <dbReference type="NCBI Taxonomy" id="1858805"/>
    <lineage>
        <taxon>Eukaryota</taxon>
        <taxon>Fungi</taxon>
        <taxon>Dikarya</taxon>
        <taxon>Basidiomycota</taxon>
        <taxon>Agaricomycotina</taxon>
        <taxon>Dacrymycetes</taxon>
        <taxon>Dacrymycetales</taxon>
        <taxon>Dacrymycetaceae</taxon>
        <taxon>Dacryopinax</taxon>
    </lineage>
</organism>
<comment type="function">
    <text evidence="8">Involved in nucleolar processing of pre-18S ribosomal RNA.</text>
</comment>
<comment type="subunit">
    <text evidence="8">Component of the ribosomal small subunit (SSU) processome.</text>
</comment>
<evidence type="ECO:0000256" key="6">
    <source>
        <dbReference type="ARBA" id="ARBA00023242"/>
    </source>
</evidence>
<keyword evidence="6 8" id="KW-0539">Nucleus</keyword>
<dbReference type="InterPro" id="IPR012954">
    <property type="entry name" value="BP28_C_dom"/>
</dbReference>
<gene>
    <name evidence="11" type="ORF">DACRYDRAFT_23206</name>
</gene>
<comment type="subcellular location">
    <subcellularLocation>
        <location evidence="1 8">Nucleus</location>
        <location evidence="1 8">Nucleolus</location>
    </subcellularLocation>
</comment>
<evidence type="ECO:0000313" key="11">
    <source>
        <dbReference type="EMBL" id="EJU00234.1"/>
    </source>
</evidence>
<evidence type="ECO:0000256" key="4">
    <source>
        <dbReference type="ARBA" id="ARBA00022517"/>
    </source>
</evidence>
<dbReference type="GO" id="GO:0045943">
    <property type="term" value="P:positive regulation of transcription by RNA polymerase I"/>
    <property type="evidence" value="ECO:0007669"/>
    <property type="project" value="TreeGrafter"/>
</dbReference>
<feature type="domain" description="BP28 C-terminal" evidence="10">
    <location>
        <begin position="1688"/>
        <end position="1829"/>
    </location>
</feature>
<dbReference type="PANTHER" id="PTHR13457:SF1">
    <property type="entry name" value="HEAT REPEAT-CONTAINING PROTEIN 1"/>
    <property type="match status" value="1"/>
</dbReference>
<dbReference type="GO" id="GO:0030515">
    <property type="term" value="F:snoRNA binding"/>
    <property type="evidence" value="ECO:0007669"/>
    <property type="project" value="TreeGrafter"/>
</dbReference>
<dbReference type="InterPro" id="IPR011989">
    <property type="entry name" value="ARM-like"/>
</dbReference>
<dbReference type="STRING" id="1858805.M5FVD3"/>
<dbReference type="InterPro" id="IPR022125">
    <property type="entry name" value="U3snoRNP10_N"/>
</dbReference>
<accession>M5FVD3</accession>
<keyword evidence="5 8" id="KW-0698">rRNA processing</keyword>
<dbReference type="OrthoDB" id="31183at2759"/>
<dbReference type="Pfam" id="PF12397">
    <property type="entry name" value="U3snoRNP10"/>
    <property type="match status" value="1"/>
</dbReference>
<dbReference type="InterPro" id="IPR040191">
    <property type="entry name" value="UTP10"/>
</dbReference>
<dbReference type="GO" id="GO:0000462">
    <property type="term" value="P:maturation of SSU-rRNA from tricistronic rRNA transcript (SSU-rRNA, 5.8S rRNA, LSU-rRNA)"/>
    <property type="evidence" value="ECO:0007669"/>
    <property type="project" value="TreeGrafter"/>
</dbReference>
<dbReference type="EMBL" id="JH795867">
    <property type="protein sequence ID" value="EJU00234.1"/>
    <property type="molecule type" value="Genomic_DNA"/>
</dbReference>
<dbReference type="InterPro" id="IPR056473">
    <property type="entry name" value="HEAT_Utp10/HEAT1"/>
</dbReference>
<dbReference type="Pfam" id="PF23243">
    <property type="entry name" value="HEAT_HEATR1"/>
    <property type="match status" value="1"/>
</dbReference>
<dbReference type="SUPFAM" id="SSF48371">
    <property type="entry name" value="ARM repeat"/>
    <property type="match status" value="3"/>
</dbReference>
<dbReference type="GeneID" id="63688214"/>
<dbReference type="Proteomes" id="UP000030653">
    <property type="component" value="Unassembled WGS sequence"/>
</dbReference>
<evidence type="ECO:0000256" key="7">
    <source>
        <dbReference type="ARBA" id="ARBA00023274"/>
    </source>
</evidence>
<keyword evidence="9" id="KW-0175">Coiled coil</keyword>
<dbReference type="RefSeq" id="XP_040627131.1">
    <property type="nucleotide sequence ID" value="XM_040773152.1"/>
</dbReference>
<keyword evidence="7 8" id="KW-0687">Ribonucleoprotein</keyword>
<dbReference type="GO" id="GO:0032040">
    <property type="term" value="C:small-subunit processome"/>
    <property type="evidence" value="ECO:0007669"/>
    <property type="project" value="TreeGrafter"/>
</dbReference>
<evidence type="ECO:0000256" key="9">
    <source>
        <dbReference type="SAM" id="Coils"/>
    </source>
</evidence>
<evidence type="ECO:0000259" key="10">
    <source>
        <dbReference type="SMART" id="SM01036"/>
    </source>
</evidence>
<keyword evidence="12" id="KW-1185">Reference proteome</keyword>
<evidence type="ECO:0000256" key="8">
    <source>
        <dbReference type="RuleBase" id="RU367065"/>
    </source>
</evidence>
<evidence type="ECO:0000313" key="12">
    <source>
        <dbReference type="Proteomes" id="UP000030653"/>
    </source>
</evidence>
<dbReference type="HOGENOM" id="CLU_001128_0_0_1"/>
<evidence type="ECO:0000256" key="3">
    <source>
        <dbReference type="ARBA" id="ARBA00015399"/>
    </source>
</evidence>
<dbReference type="Pfam" id="PF08146">
    <property type="entry name" value="BP28CT"/>
    <property type="match status" value="1"/>
</dbReference>
<dbReference type="OMA" id="NDVMWKQ"/>
<evidence type="ECO:0000256" key="5">
    <source>
        <dbReference type="ARBA" id="ARBA00022552"/>
    </source>
</evidence>
<dbReference type="SMART" id="SM01036">
    <property type="entry name" value="BP28CT"/>
    <property type="match status" value="1"/>
</dbReference>
<comment type="similarity">
    <text evidence="2 8">Belongs to the HEATR1/UTP10 family.</text>
</comment>
<dbReference type="Gene3D" id="1.25.10.10">
    <property type="entry name" value="Leucine-rich Repeat Variant"/>
    <property type="match status" value="1"/>
</dbReference>
<feature type="coiled-coil region" evidence="9">
    <location>
        <begin position="1315"/>
        <end position="1345"/>
    </location>
</feature>
<dbReference type="PANTHER" id="PTHR13457">
    <property type="entry name" value="BAP28"/>
    <property type="match status" value="1"/>
</dbReference>
<reference evidence="11 12" key="1">
    <citation type="journal article" date="2012" name="Science">
        <title>The Paleozoic origin of enzymatic lignin decomposition reconstructed from 31 fungal genomes.</title>
        <authorList>
            <person name="Floudas D."/>
            <person name="Binder M."/>
            <person name="Riley R."/>
            <person name="Barry K."/>
            <person name="Blanchette R.A."/>
            <person name="Henrissat B."/>
            <person name="Martinez A.T."/>
            <person name="Otillar R."/>
            <person name="Spatafora J.W."/>
            <person name="Yadav J.S."/>
            <person name="Aerts A."/>
            <person name="Benoit I."/>
            <person name="Boyd A."/>
            <person name="Carlson A."/>
            <person name="Copeland A."/>
            <person name="Coutinho P.M."/>
            <person name="de Vries R.P."/>
            <person name="Ferreira P."/>
            <person name="Findley K."/>
            <person name="Foster B."/>
            <person name="Gaskell J."/>
            <person name="Glotzer D."/>
            <person name="Gorecki P."/>
            <person name="Heitman J."/>
            <person name="Hesse C."/>
            <person name="Hori C."/>
            <person name="Igarashi K."/>
            <person name="Jurgens J.A."/>
            <person name="Kallen N."/>
            <person name="Kersten P."/>
            <person name="Kohler A."/>
            <person name="Kuees U."/>
            <person name="Kumar T.K.A."/>
            <person name="Kuo A."/>
            <person name="LaButti K."/>
            <person name="Larrondo L.F."/>
            <person name="Lindquist E."/>
            <person name="Ling A."/>
            <person name="Lombard V."/>
            <person name="Lucas S."/>
            <person name="Lundell T."/>
            <person name="Martin R."/>
            <person name="McLaughlin D.J."/>
            <person name="Morgenstern I."/>
            <person name="Morin E."/>
            <person name="Murat C."/>
            <person name="Nagy L.G."/>
            <person name="Nolan M."/>
            <person name="Ohm R.A."/>
            <person name="Patyshakuliyeva A."/>
            <person name="Rokas A."/>
            <person name="Ruiz-Duenas F.J."/>
            <person name="Sabat G."/>
            <person name="Salamov A."/>
            <person name="Samejima M."/>
            <person name="Schmutz J."/>
            <person name="Slot J.C."/>
            <person name="St John F."/>
            <person name="Stenlid J."/>
            <person name="Sun H."/>
            <person name="Sun S."/>
            <person name="Syed K."/>
            <person name="Tsang A."/>
            <person name="Wiebenga A."/>
            <person name="Young D."/>
            <person name="Pisabarro A."/>
            <person name="Eastwood D.C."/>
            <person name="Martin F."/>
            <person name="Cullen D."/>
            <person name="Grigoriev I.V."/>
            <person name="Hibbett D.S."/>
        </authorList>
    </citation>
    <scope>NUCLEOTIDE SEQUENCE [LARGE SCALE GENOMIC DNA]</scope>
    <source>
        <strain evidence="11 12">DJM-731 SS1</strain>
    </source>
</reference>
<proteinExistence type="inferred from homology"/>
<dbReference type="GO" id="GO:0030686">
    <property type="term" value="C:90S preribosome"/>
    <property type="evidence" value="ECO:0007669"/>
    <property type="project" value="TreeGrafter"/>
</dbReference>
<protein>
    <recommendedName>
        <fullName evidence="3 8">U3 small nucleolar RNA-associated protein 10</fullName>
    </recommendedName>
</protein>
<name>M5FVD3_DACPD</name>
<keyword evidence="4 8" id="KW-0690">Ribosome biogenesis</keyword>
<dbReference type="GO" id="GO:0034455">
    <property type="term" value="C:t-UTP complex"/>
    <property type="evidence" value="ECO:0007669"/>
    <property type="project" value="TreeGrafter"/>
</dbReference>